<dbReference type="Pfam" id="PF06094">
    <property type="entry name" value="GGACT"/>
    <property type="match status" value="1"/>
</dbReference>
<dbReference type="Proteomes" id="UP000249082">
    <property type="component" value="Unassembled WGS sequence"/>
</dbReference>
<proteinExistence type="predicted"/>
<dbReference type="InterPro" id="IPR009288">
    <property type="entry name" value="AIG2-like_dom"/>
</dbReference>
<keyword evidence="1 4" id="KW-0808">Transferase</keyword>
<evidence type="ECO:0000313" key="5">
    <source>
        <dbReference type="Proteomes" id="UP000249082"/>
    </source>
</evidence>
<evidence type="ECO:0000256" key="1">
    <source>
        <dbReference type="ARBA" id="ARBA00022679"/>
    </source>
</evidence>
<dbReference type="AlphaFoldDB" id="A0A2W5NH49"/>
<dbReference type="Gene3D" id="3.10.490.10">
    <property type="entry name" value="Gamma-glutamyl cyclotransferase-like"/>
    <property type="match status" value="1"/>
</dbReference>
<evidence type="ECO:0000256" key="2">
    <source>
        <dbReference type="ARBA" id="ARBA00030602"/>
    </source>
</evidence>
<dbReference type="GO" id="GO:0016740">
    <property type="term" value="F:transferase activity"/>
    <property type="evidence" value="ECO:0007669"/>
    <property type="project" value="UniProtKB-KW"/>
</dbReference>
<dbReference type="InterPro" id="IPR036568">
    <property type="entry name" value="GGCT-like_sf"/>
</dbReference>
<accession>A0A2W5NH49</accession>
<dbReference type="InterPro" id="IPR013024">
    <property type="entry name" value="GGCT-like"/>
</dbReference>
<evidence type="ECO:0000259" key="3">
    <source>
        <dbReference type="Pfam" id="PF06094"/>
    </source>
</evidence>
<name>A0A2W5NH49_9SPHN</name>
<dbReference type="PANTHER" id="PTHR31544">
    <property type="entry name" value="AIG2-LIKE PROTEIN D"/>
    <property type="match status" value="1"/>
</dbReference>
<feature type="domain" description="Gamma-glutamylcyclotransferase AIG2-like" evidence="3">
    <location>
        <begin position="6"/>
        <end position="126"/>
    </location>
</feature>
<gene>
    <name evidence="4" type="ORF">DI555_19195</name>
</gene>
<reference evidence="4 5" key="1">
    <citation type="submission" date="2017-08" db="EMBL/GenBank/DDBJ databases">
        <title>Infants hospitalized years apart are colonized by the same room-sourced microbial strains.</title>
        <authorList>
            <person name="Brooks B."/>
            <person name="Olm M.R."/>
            <person name="Firek B.A."/>
            <person name="Baker R."/>
            <person name="Thomas B.C."/>
            <person name="Morowitz M.J."/>
            <person name="Banfield J.F."/>
        </authorList>
    </citation>
    <scope>NUCLEOTIDE SEQUENCE [LARGE SCALE GENOMIC DNA]</scope>
    <source>
        <strain evidence="4">S2_005_002_R2_33</strain>
    </source>
</reference>
<sequence>MRRVGLFVYGTLQPHAGTRMGRWVAARMVSSEPASVPGAIRAVRGGNGWFPALVPAGSATRVQGTFCELELHPGDLAKLDRYEGREYRRTAMPVRTAAGRKARAQVYLWRIALPQGSPPIQGGDYLAWLERTGRQAFTTPRNGS</sequence>
<protein>
    <recommendedName>
        <fullName evidence="2">Putative gamma-glutamylcyclotransferase</fullName>
    </recommendedName>
</protein>
<dbReference type="InterPro" id="IPR045038">
    <property type="entry name" value="AIG2-like"/>
</dbReference>
<dbReference type="CDD" id="cd06661">
    <property type="entry name" value="GGCT_like"/>
    <property type="match status" value="1"/>
</dbReference>
<comment type="caution">
    <text evidence="4">The sequence shown here is derived from an EMBL/GenBank/DDBJ whole genome shotgun (WGS) entry which is preliminary data.</text>
</comment>
<dbReference type="PANTHER" id="PTHR31544:SF2">
    <property type="entry name" value="AIG2-LIKE PROTEIN D"/>
    <property type="match status" value="1"/>
</dbReference>
<dbReference type="EMBL" id="QFPX01000020">
    <property type="protein sequence ID" value="PZQ52836.1"/>
    <property type="molecule type" value="Genomic_DNA"/>
</dbReference>
<organism evidence="4 5">
    <name type="scientific">Novosphingobium pentaromativorans</name>
    <dbReference type="NCBI Taxonomy" id="205844"/>
    <lineage>
        <taxon>Bacteria</taxon>
        <taxon>Pseudomonadati</taxon>
        <taxon>Pseudomonadota</taxon>
        <taxon>Alphaproteobacteria</taxon>
        <taxon>Sphingomonadales</taxon>
        <taxon>Sphingomonadaceae</taxon>
        <taxon>Novosphingobium</taxon>
    </lineage>
</organism>
<evidence type="ECO:0000313" key="4">
    <source>
        <dbReference type="EMBL" id="PZQ52836.1"/>
    </source>
</evidence>
<dbReference type="SUPFAM" id="SSF110857">
    <property type="entry name" value="Gamma-glutamyl cyclotransferase-like"/>
    <property type="match status" value="1"/>
</dbReference>